<keyword evidence="4 14" id="KW-0812">Transmembrane</keyword>
<proteinExistence type="inferred from homology"/>
<keyword evidence="7" id="KW-0813">Transport</keyword>
<dbReference type="EC" id="7.2.2.8" evidence="3"/>
<dbReference type="CDD" id="cd02094">
    <property type="entry name" value="P-type_ATPase_Cu-like"/>
    <property type="match status" value="1"/>
</dbReference>
<dbReference type="RefSeq" id="WP_317330431.1">
    <property type="nucleotide sequence ID" value="NZ_JAWJZA010000026.1"/>
</dbReference>
<dbReference type="SFLD" id="SFLDS00003">
    <property type="entry name" value="Haloacid_Dehalogenase"/>
    <property type="match status" value="1"/>
</dbReference>
<dbReference type="NCBIfam" id="TIGR01494">
    <property type="entry name" value="ATPase_P-type"/>
    <property type="match status" value="1"/>
</dbReference>
<dbReference type="PRINTS" id="PR00119">
    <property type="entry name" value="CATATPASE"/>
</dbReference>
<feature type="transmembrane region" description="Helical" evidence="14">
    <location>
        <begin position="188"/>
        <end position="207"/>
    </location>
</feature>
<keyword evidence="6 14" id="KW-0547">Nucleotide-binding</keyword>
<dbReference type="InterPro" id="IPR023214">
    <property type="entry name" value="HAD_sf"/>
</dbReference>
<evidence type="ECO:0000256" key="12">
    <source>
        <dbReference type="ARBA" id="ARBA00023136"/>
    </source>
</evidence>
<evidence type="ECO:0000256" key="2">
    <source>
        <dbReference type="ARBA" id="ARBA00006024"/>
    </source>
</evidence>
<comment type="subcellular location">
    <subcellularLocation>
        <location evidence="14">Cell membrane</location>
    </subcellularLocation>
    <subcellularLocation>
        <location evidence="1">Endomembrane system</location>
        <topology evidence="1">Multi-pass membrane protein</topology>
    </subcellularLocation>
</comment>
<dbReference type="PROSITE" id="PS01047">
    <property type="entry name" value="HMA_1"/>
    <property type="match status" value="1"/>
</dbReference>
<evidence type="ECO:0000256" key="4">
    <source>
        <dbReference type="ARBA" id="ARBA00022692"/>
    </source>
</evidence>
<feature type="transmembrane region" description="Helical" evidence="14">
    <location>
        <begin position="122"/>
        <end position="145"/>
    </location>
</feature>
<dbReference type="InterPro" id="IPR023298">
    <property type="entry name" value="ATPase_P-typ_TM_dom_sf"/>
</dbReference>
<evidence type="ECO:0000256" key="3">
    <source>
        <dbReference type="ARBA" id="ARBA00012517"/>
    </source>
</evidence>
<dbReference type="InterPro" id="IPR036163">
    <property type="entry name" value="HMA_dom_sf"/>
</dbReference>
<evidence type="ECO:0000313" key="16">
    <source>
        <dbReference type="EMBL" id="MDV5089060.1"/>
    </source>
</evidence>
<sequence length="730" mass="77180">MVAENEINLSITGMHCAACVARIENTVKKLDGVDSVKVNLLTEKANVAVAEGGPTQEDIIQAITNIGFGAAELQDTGIPTIDTEAKQKHDAELKSLMTKVIIAACMAVPMMLNMAFHRMGYGAIPVWGEFLMATVAQFGPGLVFYKNAWAAVHSGALTMDVLVVMGTTVAYLFSTYNMIFRPDLGHVGIYFETSAWLVTFILLGRYLEARAKGRTSEAIEKLIGLQAHTAHVLRDGAFVDVPLDQVEHDDVLEVRSGEKVPVDGTVLSGASTVDESMLTGESMPVEKSVDSPVVGSTLNLTGTFTMKAEKIGGETVLAQIVKVVEQAQTSKAPVQRIADRVSAVFVPAIIAIAALVFVVWYFVMSSDIETALMNATAVLVIACPCALGLATPTSIMVGSGLSAEHGILFKDAASLEETGKVNAIIFDKTGTLTAGTLAVELAKPVNASEVDLLNYVASLESKTSHPIGKALVRYATEFNGVISEVVNYEEVPGHGLQGNVNGALVQIGHSRWMTELGYDMAALMDEIQASEAQGMAVSVVAADGNIAGILGVADVVRQESIDVIKQLKDLGVEVWMLTGDNKRTAAHIGKLVGINHIMAEVLPQDKANKVAELKAQGKMVAMVGDGINDAPALATADVGIAIGSGTDIAMESADVVLMNASLSTLVSAFKASRKTMKNIKENLFWALIFNTLGIPLAGVGMLTPMIAGTAMAFSSFTVVSNSLRLKRAKI</sequence>
<comment type="similarity">
    <text evidence="2 14">Belongs to the cation transport ATPase (P-type) (TC 3.A.3) family. Type IB subfamily.</text>
</comment>
<dbReference type="NCBIfam" id="TIGR01511">
    <property type="entry name" value="ATPase-IB1_Cu"/>
    <property type="match status" value="1"/>
</dbReference>
<keyword evidence="7" id="KW-0406">Ion transport</keyword>
<dbReference type="Gene3D" id="3.40.50.1000">
    <property type="entry name" value="HAD superfamily/HAD-like"/>
    <property type="match status" value="1"/>
</dbReference>
<evidence type="ECO:0000256" key="6">
    <source>
        <dbReference type="ARBA" id="ARBA00022741"/>
    </source>
</evidence>
<dbReference type="SUPFAM" id="SSF81665">
    <property type="entry name" value="Calcium ATPase, transmembrane domain M"/>
    <property type="match status" value="1"/>
</dbReference>
<comment type="catalytic activity">
    <reaction evidence="13">
        <text>Cu(+)(in) + ATP + H2O = Cu(+)(out) + ADP + phosphate + H(+)</text>
        <dbReference type="Rhea" id="RHEA:25792"/>
        <dbReference type="ChEBI" id="CHEBI:15377"/>
        <dbReference type="ChEBI" id="CHEBI:15378"/>
        <dbReference type="ChEBI" id="CHEBI:30616"/>
        <dbReference type="ChEBI" id="CHEBI:43474"/>
        <dbReference type="ChEBI" id="CHEBI:49552"/>
        <dbReference type="ChEBI" id="CHEBI:456216"/>
        <dbReference type="EC" id="7.2.2.8"/>
    </reaction>
</comment>
<evidence type="ECO:0000256" key="5">
    <source>
        <dbReference type="ARBA" id="ARBA00022723"/>
    </source>
</evidence>
<dbReference type="Gene3D" id="3.40.1110.10">
    <property type="entry name" value="Calcium-transporting ATPase, cytoplasmic domain N"/>
    <property type="match status" value="1"/>
</dbReference>
<dbReference type="PROSITE" id="PS00154">
    <property type="entry name" value="ATPASE_E1_E2"/>
    <property type="match status" value="1"/>
</dbReference>
<feature type="transmembrane region" description="Helical" evidence="14">
    <location>
        <begin position="375"/>
        <end position="397"/>
    </location>
</feature>
<dbReference type="SUPFAM" id="SSF56784">
    <property type="entry name" value="HAD-like"/>
    <property type="match status" value="1"/>
</dbReference>
<keyword evidence="12 14" id="KW-0472">Membrane</keyword>
<evidence type="ECO:0000313" key="17">
    <source>
        <dbReference type="Proteomes" id="UP001272515"/>
    </source>
</evidence>
<protein>
    <recommendedName>
        <fullName evidence="3">P-type Cu(+) transporter</fullName>
        <ecNumber evidence="3">7.2.2.8</ecNumber>
    </recommendedName>
</protein>
<accession>A0ABU3ZAY1</accession>
<feature type="transmembrane region" description="Helical" evidence="14">
    <location>
        <begin position="96"/>
        <end position="116"/>
    </location>
</feature>
<dbReference type="InterPro" id="IPR023299">
    <property type="entry name" value="ATPase_P-typ_cyto_dom_N"/>
</dbReference>
<feature type="transmembrane region" description="Helical" evidence="14">
    <location>
        <begin position="682"/>
        <end position="699"/>
    </location>
</feature>
<dbReference type="PROSITE" id="PS50846">
    <property type="entry name" value="HMA_2"/>
    <property type="match status" value="1"/>
</dbReference>
<keyword evidence="9" id="KW-1278">Translocase</keyword>
<dbReference type="Gene3D" id="3.30.70.100">
    <property type="match status" value="1"/>
</dbReference>
<dbReference type="InterPro" id="IPR027256">
    <property type="entry name" value="P-typ_ATPase_IB"/>
</dbReference>
<dbReference type="InterPro" id="IPR018303">
    <property type="entry name" value="ATPase_P-typ_P_site"/>
</dbReference>
<feature type="transmembrane region" description="Helical" evidence="14">
    <location>
        <begin position="157"/>
        <end position="176"/>
    </location>
</feature>
<comment type="caution">
    <text evidence="16">The sequence shown here is derived from an EMBL/GenBank/DDBJ whole genome shotgun (WGS) entry which is preliminary data.</text>
</comment>
<dbReference type="Proteomes" id="UP001272515">
    <property type="component" value="Unassembled WGS sequence"/>
</dbReference>
<dbReference type="InterPro" id="IPR006121">
    <property type="entry name" value="HMA_dom"/>
</dbReference>
<dbReference type="Gene3D" id="2.70.150.10">
    <property type="entry name" value="Calcium-transporting ATPase, cytoplasmic transduction domain A"/>
    <property type="match status" value="1"/>
</dbReference>
<dbReference type="Pfam" id="PF00702">
    <property type="entry name" value="Hydrolase"/>
    <property type="match status" value="1"/>
</dbReference>
<keyword evidence="17" id="KW-1185">Reference proteome</keyword>
<evidence type="ECO:0000256" key="10">
    <source>
        <dbReference type="ARBA" id="ARBA00022989"/>
    </source>
</evidence>
<dbReference type="NCBIfam" id="TIGR01525">
    <property type="entry name" value="ATPase-IB_hvy"/>
    <property type="match status" value="1"/>
</dbReference>
<reference evidence="16 17" key="1">
    <citation type="submission" date="2023-10" db="EMBL/GenBank/DDBJ databases">
        <title>Veillonella sp. nov., isolated from a pig farm feces dump.</title>
        <authorList>
            <person name="Chang Y.-H."/>
        </authorList>
    </citation>
    <scope>NUCLEOTIDE SEQUENCE [LARGE SCALE GENOMIC DNA]</scope>
    <source>
        <strain evidence="16 17">YH-vei2233</strain>
    </source>
</reference>
<dbReference type="EMBL" id="JAWJZB010000011">
    <property type="protein sequence ID" value="MDV5089060.1"/>
    <property type="molecule type" value="Genomic_DNA"/>
</dbReference>
<keyword evidence="8 14" id="KW-0067">ATP-binding</keyword>
<dbReference type="PANTHER" id="PTHR43520:SF8">
    <property type="entry name" value="P-TYPE CU(+) TRANSPORTER"/>
    <property type="match status" value="1"/>
</dbReference>
<evidence type="ECO:0000256" key="14">
    <source>
        <dbReference type="RuleBase" id="RU362081"/>
    </source>
</evidence>
<name>A0ABU3ZAY1_9FIRM</name>
<keyword evidence="7" id="KW-0187">Copper transport</keyword>
<dbReference type="SUPFAM" id="SSF55008">
    <property type="entry name" value="HMA, heavy metal-associated domain"/>
    <property type="match status" value="1"/>
</dbReference>
<dbReference type="InterPro" id="IPR017969">
    <property type="entry name" value="Heavy-metal-associated_CS"/>
</dbReference>
<evidence type="ECO:0000256" key="7">
    <source>
        <dbReference type="ARBA" id="ARBA00022796"/>
    </source>
</evidence>
<evidence type="ECO:0000256" key="8">
    <source>
        <dbReference type="ARBA" id="ARBA00022840"/>
    </source>
</evidence>
<dbReference type="Pfam" id="PF00403">
    <property type="entry name" value="HMA"/>
    <property type="match status" value="1"/>
</dbReference>
<dbReference type="InterPro" id="IPR036412">
    <property type="entry name" value="HAD-like_sf"/>
</dbReference>
<evidence type="ECO:0000256" key="11">
    <source>
        <dbReference type="ARBA" id="ARBA00023008"/>
    </source>
</evidence>
<organism evidence="16 17">
    <name type="scientific">Veillonella absiana</name>
    <dbReference type="NCBI Taxonomy" id="3079305"/>
    <lineage>
        <taxon>Bacteria</taxon>
        <taxon>Bacillati</taxon>
        <taxon>Bacillota</taxon>
        <taxon>Negativicutes</taxon>
        <taxon>Veillonellales</taxon>
        <taxon>Veillonellaceae</taxon>
        <taxon>Veillonella</taxon>
    </lineage>
</organism>
<feature type="transmembrane region" description="Helical" evidence="14">
    <location>
        <begin position="341"/>
        <end position="363"/>
    </location>
</feature>
<dbReference type="CDD" id="cd00371">
    <property type="entry name" value="HMA"/>
    <property type="match status" value="1"/>
</dbReference>
<dbReference type="SFLD" id="SFLDG00002">
    <property type="entry name" value="C1.7:_P-type_atpase_like"/>
    <property type="match status" value="1"/>
</dbReference>
<dbReference type="SUPFAM" id="SSF81653">
    <property type="entry name" value="Calcium ATPase, transduction domain A"/>
    <property type="match status" value="1"/>
</dbReference>
<dbReference type="InterPro" id="IPR001757">
    <property type="entry name" value="P_typ_ATPase"/>
</dbReference>
<evidence type="ECO:0000256" key="1">
    <source>
        <dbReference type="ARBA" id="ARBA00004127"/>
    </source>
</evidence>
<dbReference type="InterPro" id="IPR059000">
    <property type="entry name" value="ATPase_P-type_domA"/>
</dbReference>
<keyword evidence="5 14" id="KW-0479">Metal-binding</keyword>
<dbReference type="InterPro" id="IPR008250">
    <property type="entry name" value="ATPase_P-typ_transduc_dom_A_sf"/>
</dbReference>
<dbReference type="PRINTS" id="PR00943">
    <property type="entry name" value="CUATPASE"/>
</dbReference>
<dbReference type="SFLD" id="SFLDF00027">
    <property type="entry name" value="p-type_atpase"/>
    <property type="match status" value="1"/>
</dbReference>
<evidence type="ECO:0000256" key="13">
    <source>
        <dbReference type="ARBA" id="ARBA00049289"/>
    </source>
</evidence>
<gene>
    <name evidence="16" type="ORF">RVY80_09530</name>
</gene>
<keyword evidence="11" id="KW-0186">Copper</keyword>
<evidence type="ECO:0000256" key="9">
    <source>
        <dbReference type="ARBA" id="ARBA00022967"/>
    </source>
</evidence>
<dbReference type="PANTHER" id="PTHR43520">
    <property type="entry name" value="ATP7, ISOFORM B"/>
    <property type="match status" value="1"/>
</dbReference>
<dbReference type="Pfam" id="PF00122">
    <property type="entry name" value="E1-E2_ATPase"/>
    <property type="match status" value="1"/>
</dbReference>
<keyword evidence="14" id="KW-1003">Cell membrane</keyword>
<keyword evidence="10 14" id="KW-1133">Transmembrane helix</keyword>
<evidence type="ECO:0000259" key="15">
    <source>
        <dbReference type="PROSITE" id="PS50846"/>
    </source>
</evidence>
<feature type="domain" description="HMA" evidence="15">
    <location>
        <begin position="5"/>
        <end position="71"/>
    </location>
</feature>
<dbReference type="InterPro" id="IPR044492">
    <property type="entry name" value="P_typ_ATPase_HD_dom"/>
</dbReference>